<feature type="transmembrane region" description="Helical" evidence="1">
    <location>
        <begin position="316"/>
        <end position="334"/>
    </location>
</feature>
<feature type="transmembrane region" description="Helical" evidence="1">
    <location>
        <begin position="440"/>
        <end position="461"/>
    </location>
</feature>
<feature type="transmembrane region" description="Helical" evidence="1">
    <location>
        <begin position="340"/>
        <end position="356"/>
    </location>
</feature>
<evidence type="ECO:0000313" key="2">
    <source>
        <dbReference type="EMBL" id="MBG6088730.1"/>
    </source>
</evidence>
<proteinExistence type="predicted"/>
<dbReference type="AlphaFoldDB" id="A0A931GIX9"/>
<name>A0A931GIX9_9ACTN</name>
<feature type="transmembrane region" description="Helical" evidence="1">
    <location>
        <begin position="468"/>
        <end position="490"/>
    </location>
</feature>
<sequence length="523" mass="54603">MPDWTYHPLRGPAGALLGTHRSRRAALRALATLASLPGGRRTIEAAFGHTAPPPELAGTVAGVAVVSRLGAVVPPGAARDAVRALPTQGAGLIVVAPVGPDDVDVVRRAAAGRRCPVLVPTADPAVAAALTPHVDAVLTTEAPSGGAAGAATVELRTPAISAALAALSDPATAVLATPAVLVEAGPGWFQRVSEAATPTDPAPGPRETGLRDLARREVGLDPRRWPAWWWGACAGIGMICAGLGAAAITLGPVLLWYDRGFLGLDREGLHGANHHLVPFLQHDRITMAATMVTLGVLYTGLAAGGIRRGWPWARTAYLASGAIAFPTLFYFLAFGFVEPLHTAVAATLFPMFVLAVRRRPPRPRWTIMAEGPEPQRRRALLGQLLLIVTGVGLFAGGAVVSAVGLTHVFVPSDLAFLQTTSGDLRAVNPRLLPFIAHDRAGFGGALMAAAVAITLLTAWGWRRGEAWLWWSLALAAVAGFVPPVAVHAIIGYTDFWHLAPVYVGIVLTAAALALARSYLCARR</sequence>
<keyword evidence="1" id="KW-0812">Transmembrane</keyword>
<feature type="transmembrane region" description="Helical" evidence="1">
    <location>
        <begin position="228"/>
        <end position="257"/>
    </location>
</feature>
<organism evidence="2 3">
    <name type="scientific">Actinomadura viridis</name>
    <dbReference type="NCBI Taxonomy" id="58110"/>
    <lineage>
        <taxon>Bacteria</taxon>
        <taxon>Bacillati</taxon>
        <taxon>Actinomycetota</taxon>
        <taxon>Actinomycetes</taxon>
        <taxon>Streptosporangiales</taxon>
        <taxon>Thermomonosporaceae</taxon>
        <taxon>Actinomadura</taxon>
    </lineage>
</organism>
<dbReference type="RefSeq" id="WP_197011419.1">
    <property type="nucleotide sequence ID" value="NZ_BAABES010000005.1"/>
</dbReference>
<reference evidence="2" key="1">
    <citation type="submission" date="2020-11" db="EMBL/GenBank/DDBJ databases">
        <title>Sequencing the genomes of 1000 actinobacteria strains.</title>
        <authorList>
            <person name="Klenk H.-P."/>
        </authorList>
    </citation>
    <scope>NUCLEOTIDE SEQUENCE</scope>
    <source>
        <strain evidence="2">DSM 43175</strain>
    </source>
</reference>
<evidence type="ECO:0000256" key="1">
    <source>
        <dbReference type="SAM" id="Phobius"/>
    </source>
</evidence>
<feature type="transmembrane region" description="Helical" evidence="1">
    <location>
        <begin position="496"/>
        <end position="515"/>
    </location>
</feature>
<dbReference type="Proteomes" id="UP000614047">
    <property type="component" value="Unassembled WGS sequence"/>
</dbReference>
<protein>
    <submittedName>
        <fullName evidence="2">Uncharacterized protein</fullName>
    </submittedName>
</protein>
<dbReference type="EMBL" id="JADOUA010000001">
    <property type="protein sequence ID" value="MBG6088730.1"/>
    <property type="molecule type" value="Genomic_DNA"/>
</dbReference>
<keyword evidence="3" id="KW-1185">Reference proteome</keyword>
<comment type="caution">
    <text evidence="2">The sequence shown here is derived from an EMBL/GenBank/DDBJ whole genome shotgun (WGS) entry which is preliminary data.</text>
</comment>
<keyword evidence="1" id="KW-1133">Transmembrane helix</keyword>
<evidence type="ECO:0000313" key="3">
    <source>
        <dbReference type="Proteomes" id="UP000614047"/>
    </source>
</evidence>
<gene>
    <name evidence="2" type="ORF">IW256_002843</name>
</gene>
<feature type="transmembrane region" description="Helical" evidence="1">
    <location>
        <begin position="285"/>
        <end position="304"/>
    </location>
</feature>
<feature type="transmembrane region" description="Helical" evidence="1">
    <location>
        <begin position="384"/>
        <end position="410"/>
    </location>
</feature>
<keyword evidence="1" id="KW-0472">Membrane</keyword>
<accession>A0A931GIX9</accession>